<dbReference type="AlphaFoldDB" id="A0A840XJW7"/>
<feature type="transmembrane region" description="Helical" evidence="1">
    <location>
        <begin position="213"/>
        <end position="235"/>
    </location>
</feature>
<dbReference type="EMBL" id="JACIJE010000001">
    <property type="protein sequence ID" value="MBB5688196.1"/>
    <property type="molecule type" value="Genomic_DNA"/>
</dbReference>
<keyword evidence="1" id="KW-0472">Membrane</keyword>
<dbReference type="GO" id="GO:0016740">
    <property type="term" value="F:transferase activity"/>
    <property type="evidence" value="ECO:0007669"/>
    <property type="project" value="UniProtKB-KW"/>
</dbReference>
<comment type="caution">
    <text evidence="2">The sequence shown here is derived from an EMBL/GenBank/DDBJ whole genome shotgun (WGS) entry which is preliminary data.</text>
</comment>
<feature type="transmembrane region" description="Helical" evidence="1">
    <location>
        <begin position="123"/>
        <end position="144"/>
    </location>
</feature>
<keyword evidence="1" id="KW-0812">Transmembrane</keyword>
<gene>
    <name evidence="2" type="ORF">FHS88_000306</name>
</gene>
<feature type="transmembrane region" description="Helical" evidence="1">
    <location>
        <begin position="449"/>
        <end position="467"/>
    </location>
</feature>
<accession>A0A840XJW7</accession>
<organism evidence="2 3">
    <name type="scientific">Neoroseomonas alkaliterrae</name>
    <dbReference type="NCBI Taxonomy" id="1452450"/>
    <lineage>
        <taxon>Bacteria</taxon>
        <taxon>Pseudomonadati</taxon>
        <taxon>Pseudomonadota</taxon>
        <taxon>Alphaproteobacteria</taxon>
        <taxon>Acetobacterales</taxon>
        <taxon>Acetobacteraceae</taxon>
        <taxon>Neoroseomonas</taxon>
    </lineage>
</organism>
<evidence type="ECO:0000256" key="1">
    <source>
        <dbReference type="SAM" id="Phobius"/>
    </source>
</evidence>
<sequence>MAAPPAPPPPARQEPPARIGPALVLFAVLLVALMNLGGLAGWNAGLLDGRLVDPDSYLRLLTILELREGAPWFEDVTPRLAAPDGLVNQWTRPLDLLVLLPALAIEALAGLPGREALVWSGILVSPLTHVAAILAAAWAAGIAWGGRAPWYAALVMAGTPAVATYSALGRPDHHGLIIALLTLGLGAALRAAMPGGRARDAALAGAAFGLATWSGPEALIVAVPALAAFGLAALLAEDGRPLARRGLACSLGLAAACAIGIAAEHRPAAWLVAEYDRLSVHHLGLALLAGAVFAVAAAAGARPRPMRAALAGAAGLAAFAALLALFPGTLRGPLANADAAYLALFHPTIQENQPLPPFGPGDPWEAAIYIAGGAPLGLLALWLALPGWRRDGRWPAALVLALPLLAGLAATFGARRFGMDLAPPAAIAAAGLVGLVLQARRPRSEALRASLATLLFFGALAVPFLGLRAQETPGSTAVRAEATARCDWTAMGRWLGAARPGVAPGAPAPVLIASDVFEGPELAWRTPYRVVATPHHRAGRAIEDTLGFFAATDPEAARAIAARRQVALVLACVARGSETIPAGSLAALLRDGAPPPWLAPVALPPGLSGFRLLEVVR</sequence>
<dbReference type="Proteomes" id="UP000562254">
    <property type="component" value="Unassembled WGS sequence"/>
</dbReference>
<keyword evidence="3" id="KW-1185">Reference proteome</keyword>
<feature type="transmembrane region" description="Helical" evidence="1">
    <location>
        <begin position="22"/>
        <end position="42"/>
    </location>
</feature>
<protein>
    <submittedName>
        <fullName evidence="2">4-amino-4-deoxy-L-arabinose transferase-like glycosyltransferase</fullName>
    </submittedName>
</protein>
<proteinExistence type="predicted"/>
<feature type="transmembrane region" description="Helical" evidence="1">
    <location>
        <begin position="421"/>
        <end position="437"/>
    </location>
</feature>
<feature type="transmembrane region" description="Helical" evidence="1">
    <location>
        <begin position="397"/>
        <end position="415"/>
    </location>
</feature>
<evidence type="ECO:0000313" key="2">
    <source>
        <dbReference type="EMBL" id="MBB5688196.1"/>
    </source>
</evidence>
<name>A0A840XJW7_9PROT</name>
<evidence type="ECO:0000313" key="3">
    <source>
        <dbReference type="Proteomes" id="UP000562254"/>
    </source>
</evidence>
<reference evidence="2 3" key="1">
    <citation type="submission" date="2020-08" db="EMBL/GenBank/DDBJ databases">
        <title>Genomic Encyclopedia of Type Strains, Phase IV (KMG-IV): sequencing the most valuable type-strain genomes for metagenomic binning, comparative biology and taxonomic classification.</title>
        <authorList>
            <person name="Goeker M."/>
        </authorList>
    </citation>
    <scope>NUCLEOTIDE SEQUENCE [LARGE SCALE GENOMIC DNA]</scope>
    <source>
        <strain evidence="2 3">DSM 25895</strain>
    </source>
</reference>
<feature type="transmembrane region" description="Helical" evidence="1">
    <location>
        <begin position="150"/>
        <end position="168"/>
    </location>
</feature>
<keyword evidence="2" id="KW-0808">Transferase</keyword>
<feature type="transmembrane region" description="Helical" evidence="1">
    <location>
        <begin position="308"/>
        <end position="326"/>
    </location>
</feature>
<keyword evidence="1" id="KW-1133">Transmembrane helix</keyword>
<feature type="transmembrane region" description="Helical" evidence="1">
    <location>
        <begin position="283"/>
        <end position="301"/>
    </location>
</feature>
<feature type="transmembrane region" description="Helical" evidence="1">
    <location>
        <begin position="366"/>
        <end position="385"/>
    </location>
</feature>
<feature type="transmembrane region" description="Helical" evidence="1">
    <location>
        <begin position="247"/>
        <end position="263"/>
    </location>
</feature>
<feature type="transmembrane region" description="Helical" evidence="1">
    <location>
        <begin position="175"/>
        <end position="193"/>
    </location>
</feature>